<gene>
    <name evidence="3" type="ORF">SSS_6323</name>
</gene>
<organism evidence="3">
    <name type="scientific">Sarcoptes scabiei</name>
    <name type="common">Itch mite</name>
    <name type="synonym">Acarus scabiei</name>
    <dbReference type="NCBI Taxonomy" id="52283"/>
    <lineage>
        <taxon>Eukaryota</taxon>
        <taxon>Metazoa</taxon>
        <taxon>Ecdysozoa</taxon>
        <taxon>Arthropoda</taxon>
        <taxon>Chelicerata</taxon>
        <taxon>Arachnida</taxon>
        <taxon>Acari</taxon>
        <taxon>Acariformes</taxon>
        <taxon>Sarcoptiformes</taxon>
        <taxon>Astigmata</taxon>
        <taxon>Psoroptidia</taxon>
        <taxon>Sarcoptoidea</taxon>
        <taxon>Sarcoptidae</taxon>
        <taxon>Sarcoptinae</taxon>
        <taxon>Sarcoptes</taxon>
    </lineage>
</organism>
<feature type="domain" description="DH" evidence="2">
    <location>
        <begin position="383"/>
        <end position="566"/>
    </location>
</feature>
<keyword evidence="5" id="KW-1185">Reference proteome</keyword>
<dbReference type="InterPro" id="IPR000219">
    <property type="entry name" value="DH_dom"/>
</dbReference>
<reference evidence="3" key="2">
    <citation type="submission" date="2020-01" db="EMBL/GenBank/DDBJ databases">
        <authorList>
            <person name="Korhonen P.K.K."/>
            <person name="Guangxu M.G."/>
            <person name="Wang T.W."/>
            <person name="Stroehlein A.J.S."/>
            <person name="Young N.D."/>
            <person name="Ang C.-S.A."/>
            <person name="Fernando D.W.F."/>
            <person name="Lu H.L."/>
            <person name="Taylor S.T."/>
            <person name="Ehtesham M.E.M."/>
            <person name="Najaraj S.H.N."/>
            <person name="Harsha G.H.G."/>
            <person name="Madugundu A.M."/>
            <person name="Renuse S.R."/>
            <person name="Holt D.H."/>
            <person name="Pandey A.P."/>
            <person name="Papenfuss A.P."/>
            <person name="Gasser R.B.G."/>
            <person name="Fischer K.F."/>
        </authorList>
    </citation>
    <scope>NUCLEOTIDE SEQUENCE</scope>
    <source>
        <strain evidence="3">SSS_KF_BRIS2020</strain>
    </source>
</reference>
<dbReference type="PROSITE" id="PS50010">
    <property type="entry name" value="DH_2"/>
    <property type="match status" value="1"/>
</dbReference>
<evidence type="ECO:0000313" key="4">
    <source>
        <dbReference type="EnsemblMetazoa" id="KAF7495958.1"/>
    </source>
</evidence>
<sequence length="762" mass="91657">MKSDISVIPLNVVKNNVALFERKTIESSSESSFIRFKSNPIRFRNNFINESTIQQRSVGNKSLVDYNYRFERCFSENIENDFIEISSTNKSILFQYQNNKMDQFEERADRKNVSQKSLLNFNFDKQISNDETSTRSIHFKTDLLEKSKKIFNSNRSFNENNDQQSNQDERKISRKKSKPRIRLNRFKKNRLKRPISIVINLYSSIENKSSKITIGTKPKHSNEIIRFELEAINASRLVRRIRRIFENNLNRKKSHNLATKLEKKFDRLSDENLLNDSENYRCTSWSSGSDQNLFKFDDNMDSYNTLPLSKNDWRRKNFYIRRETLDDYLQRNFENFSLTASNSSINSSIGNLISFKTNNPWMNYVRLSGRKFCLKRLTSDYISLYESMFEIIITEKSYIKKLERLLEFKQNCTVLQTFLSQYNFKILFGNSQKLFTINQELYDEFRKSFQRDCFMTSIFDTLTSYLQYRFEPYIDYIRGQNSRDEILADRNLSLALPNEIKQMQSLFIAPMQRITRYPLLLKSILERLNKIQIQTETESFEWKRLHQRIKKCYETAKQFSIRCDQSIRKLIELEKLIEFRKCLINPKTERLVDSRRELIQQIEIKILKLIRLKNNEDREEFREIKIRNPTLILFTDRLMLASCIKTKKRRYELIECEQLDRVELCKEEPSVTTPNCNDSFVENGLNNYLTIFNEEQSAIVSRQRRLFWIKEVIDIIKFFKTKEILLYHIIFYNYNQSEQFFYKFKELKARFLIEIEPKQKEK</sequence>
<dbReference type="EnsemblMetazoa" id="SSS_6323s_mrna">
    <property type="protein sequence ID" value="KAF7495958.1"/>
    <property type="gene ID" value="SSS_6323"/>
</dbReference>
<dbReference type="Proteomes" id="UP000070412">
    <property type="component" value="Unassembled WGS sequence"/>
</dbReference>
<dbReference type="InterPro" id="IPR047271">
    <property type="entry name" value="Ephexin-like"/>
</dbReference>
<dbReference type="Pfam" id="PF00621">
    <property type="entry name" value="RhoGEF"/>
    <property type="match status" value="1"/>
</dbReference>
<dbReference type="SUPFAM" id="SSF48065">
    <property type="entry name" value="DBL homology domain (DH-domain)"/>
    <property type="match status" value="1"/>
</dbReference>
<evidence type="ECO:0000256" key="1">
    <source>
        <dbReference type="SAM" id="MobiDB-lite"/>
    </source>
</evidence>
<dbReference type="GO" id="GO:0005085">
    <property type="term" value="F:guanyl-nucleotide exchange factor activity"/>
    <property type="evidence" value="ECO:0007669"/>
    <property type="project" value="InterPro"/>
</dbReference>
<proteinExistence type="predicted"/>
<dbReference type="PANTHER" id="PTHR12845">
    <property type="entry name" value="GUANINE NUCLEOTIDE EXCHANGE FACTOR"/>
    <property type="match status" value="1"/>
</dbReference>
<protein>
    <submittedName>
        <fullName evidence="3">Rho guanine nucleotide exchange factor 16</fullName>
    </submittedName>
</protein>
<reference evidence="5" key="1">
    <citation type="journal article" date="2020" name="PLoS Negl. Trop. Dis.">
        <title>High-quality nuclear genome for Sarcoptes scabiei-A critical resource for a neglected parasite.</title>
        <authorList>
            <person name="Korhonen P.K."/>
            <person name="Gasser R.B."/>
            <person name="Ma G."/>
            <person name="Wang T."/>
            <person name="Stroehlein A.J."/>
            <person name="Young N.D."/>
            <person name="Ang C.S."/>
            <person name="Fernando D.D."/>
            <person name="Lu H.C."/>
            <person name="Taylor S."/>
            <person name="Reynolds S.L."/>
            <person name="Mofiz E."/>
            <person name="Najaraj S.H."/>
            <person name="Gowda H."/>
            <person name="Madugundu A."/>
            <person name="Renuse S."/>
            <person name="Holt D."/>
            <person name="Pandey A."/>
            <person name="Papenfuss A.T."/>
            <person name="Fischer K."/>
        </authorList>
    </citation>
    <scope>NUCLEOTIDE SEQUENCE [LARGE SCALE GENOMIC DNA]</scope>
</reference>
<reference evidence="4" key="3">
    <citation type="submission" date="2022-06" db="UniProtKB">
        <authorList>
            <consortium name="EnsemblMetazoa"/>
        </authorList>
    </citation>
    <scope>IDENTIFICATION</scope>
</reference>
<dbReference type="SMART" id="SM00325">
    <property type="entry name" value="RhoGEF"/>
    <property type="match status" value="1"/>
</dbReference>
<dbReference type="Gene3D" id="1.20.900.10">
    <property type="entry name" value="Dbl homology (DH) domain"/>
    <property type="match status" value="1"/>
</dbReference>
<evidence type="ECO:0000313" key="5">
    <source>
        <dbReference type="Proteomes" id="UP000070412"/>
    </source>
</evidence>
<feature type="region of interest" description="Disordered" evidence="1">
    <location>
        <begin position="154"/>
        <end position="179"/>
    </location>
</feature>
<dbReference type="EMBL" id="WVUK01000043">
    <property type="protein sequence ID" value="KAF7495958.1"/>
    <property type="molecule type" value="Genomic_DNA"/>
</dbReference>
<evidence type="ECO:0000259" key="2">
    <source>
        <dbReference type="PROSITE" id="PS50010"/>
    </source>
</evidence>
<name>A0A834VJ34_SARSC</name>
<evidence type="ECO:0000313" key="3">
    <source>
        <dbReference type="EMBL" id="KAF7495958.1"/>
    </source>
</evidence>
<dbReference type="InterPro" id="IPR035899">
    <property type="entry name" value="DBL_dom_sf"/>
</dbReference>
<dbReference type="AlphaFoldDB" id="A0A834VJ34"/>
<accession>A0A834VJ34</accession>
<dbReference type="PANTHER" id="PTHR12845:SF5">
    <property type="entry name" value="EPHEXIN, ISOFORM D"/>
    <property type="match status" value="1"/>
</dbReference>
<dbReference type="OrthoDB" id="27593at2759"/>